<feature type="compositionally biased region" description="Basic and acidic residues" evidence="1">
    <location>
        <begin position="57"/>
        <end position="69"/>
    </location>
</feature>
<reference evidence="2" key="1">
    <citation type="submission" date="2018-03" db="EMBL/GenBank/DDBJ databases">
        <authorList>
            <person name="Guldener U."/>
        </authorList>
    </citation>
    <scope>NUCLEOTIDE SEQUENCE</scope>
</reference>
<dbReference type="AlphaFoldDB" id="A0AAE8MU95"/>
<organism evidence="2 3">
    <name type="scientific">Cephalotrichum gorgonifer</name>
    <dbReference type="NCBI Taxonomy" id="2041049"/>
    <lineage>
        <taxon>Eukaryota</taxon>
        <taxon>Fungi</taxon>
        <taxon>Dikarya</taxon>
        <taxon>Ascomycota</taxon>
        <taxon>Pezizomycotina</taxon>
        <taxon>Sordariomycetes</taxon>
        <taxon>Hypocreomycetidae</taxon>
        <taxon>Microascales</taxon>
        <taxon>Microascaceae</taxon>
        <taxon>Cephalotrichum</taxon>
    </lineage>
</organism>
<feature type="compositionally biased region" description="Basic residues" evidence="1">
    <location>
        <begin position="32"/>
        <end position="56"/>
    </location>
</feature>
<dbReference type="Proteomes" id="UP001187682">
    <property type="component" value="Unassembled WGS sequence"/>
</dbReference>
<evidence type="ECO:0000313" key="2">
    <source>
        <dbReference type="EMBL" id="SPN99275.1"/>
    </source>
</evidence>
<dbReference type="EMBL" id="ONZQ02000002">
    <property type="protein sequence ID" value="SPN99275.1"/>
    <property type="molecule type" value="Genomic_DNA"/>
</dbReference>
<feature type="region of interest" description="Disordered" evidence="1">
    <location>
        <begin position="1"/>
        <end position="72"/>
    </location>
</feature>
<sequence>MPPHSDPGSQGSASDPFIVSTTPGKPDPATRKFIRSHVMRGKNLGKLRPRKGHGKQRRNEKSVPARAEEAAGAAPDHGAAVFVPAAPRRIASELSAYRYVVDIKPYMFNLIYRALTLIKPSTFTLEKITDGDLIRSSGFCFQDLPDDAALIHSVVFAAQSFYDMAAGTSRSDIAGFHFGRTVHYLQRNLNSSSEVTKDYTLSVVILLATAACLDGDFETATKHRDGLYKVIDLRGGLDTIAPGGLLEQKIQTLDLGLAIGIGSEPRFIRDGGDISWSPHIARGRSARKFPEFNFNELHDRPDPMLLGVWADLRELSAAANRATYTDVKIPVQYFSDLSTSVPYRLIRLDGYEPTSLNEMLRLAMTAYMKYLVVKTPLFGGDKRTYLASRLKTALIAQAGYVEHSRTLLWALFIAKASMFPGFLDEWLKDLLVKTVSSLGLGSWTDVRLILKEFLWVDVLMDEDGADWFRMWCAPGQDEDIDNICVI</sequence>
<comment type="caution">
    <text evidence="2">The sequence shown here is derived from an EMBL/GenBank/DDBJ whole genome shotgun (WGS) entry which is preliminary data.</text>
</comment>
<protein>
    <submittedName>
        <fullName evidence="2">Uncharacterized protein</fullName>
    </submittedName>
</protein>
<accession>A0AAE8MU95</accession>
<proteinExistence type="predicted"/>
<evidence type="ECO:0000313" key="3">
    <source>
        <dbReference type="Proteomes" id="UP001187682"/>
    </source>
</evidence>
<keyword evidence="3" id="KW-1185">Reference proteome</keyword>
<dbReference type="PANTHER" id="PTHR37540">
    <property type="entry name" value="TRANSCRIPTION FACTOR (ACR-2), PUTATIVE-RELATED-RELATED"/>
    <property type="match status" value="1"/>
</dbReference>
<evidence type="ECO:0000256" key="1">
    <source>
        <dbReference type="SAM" id="MobiDB-lite"/>
    </source>
</evidence>
<dbReference type="PANTHER" id="PTHR37540:SF5">
    <property type="entry name" value="TRANSCRIPTION FACTOR DOMAIN-CONTAINING PROTEIN"/>
    <property type="match status" value="1"/>
</dbReference>
<gene>
    <name evidence="2" type="ORF">DNG_02312</name>
</gene>
<feature type="compositionally biased region" description="Polar residues" evidence="1">
    <location>
        <begin position="7"/>
        <end position="23"/>
    </location>
</feature>
<name>A0AAE8MU95_9PEZI</name>